<proteinExistence type="predicted"/>
<feature type="compositionally biased region" description="Basic residues" evidence="1">
    <location>
        <begin position="1"/>
        <end position="16"/>
    </location>
</feature>
<feature type="region of interest" description="Disordered" evidence="1">
    <location>
        <begin position="147"/>
        <end position="173"/>
    </location>
</feature>
<evidence type="ECO:0000313" key="2">
    <source>
        <dbReference type="EMBL" id="OSC97849.1"/>
    </source>
</evidence>
<dbReference type="Proteomes" id="UP000193067">
    <property type="component" value="Unassembled WGS sequence"/>
</dbReference>
<dbReference type="EMBL" id="KZ084145">
    <property type="protein sequence ID" value="OSC97849.1"/>
    <property type="molecule type" value="Genomic_DNA"/>
</dbReference>
<feature type="region of interest" description="Disordered" evidence="1">
    <location>
        <begin position="1"/>
        <end position="70"/>
    </location>
</feature>
<dbReference type="AlphaFoldDB" id="A0A1Y2I9Q4"/>
<feature type="compositionally biased region" description="Basic and acidic residues" evidence="1">
    <location>
        <begin position="43"/>
        <end position="70"/>
    </location>
</feature>
<name>A0A1Y2I9Q4_TRAC3</name>
<accession>A0A1Y2I9Q4</accession>
<evidence type="ECO:0000313" key="3">
    <source>
        <dbReference type="Proteomes" id="UP000193067"/>
    </source>
</evidence>
<sequence>MSRSRGIRGRCQSKRMKQCEHRKAMDNDQERDRQQRERRRWKTREERERRQARPRLSEHSEPDAVRAELLSEDRGPRMLEHWVRCTRRVLAGANKREVKAGWRGVQEERDWRLLCFWGEKPTKAKRYLVEERAVGKWSRATLSAIHRSDLSLSQQPPSPRPSRSPLPTRSLSR</sequence>
<feature type="compositionally biased region" description="Basic and acidic residues" evidence="1">
    <location>
        <begin position="17"/>
        <end position="35"/>
    </location>
</feature>
<reference evidence="2 3" key="1">
    <citation type="journal article" date="2015" name="Biotechnol. Biofuels">
        <title>Enhanced degradation of softwood versus hardwood by the white-rot fungus Pycnoporus coccineus.</title>
        <authorList>
            <person name="Couturier M."/>
            <person name="Navarro D."/>
            <person name="Chevret D."/>
            <person name="Henrissat B."/>
            <person name="Piumi F."/>
            <person name="Ruiz-Duenas F.J."/>
            <person name="Martinez A.T."/>
            <person name="Grigoriev I.V."/>
            <person name="Riley R."/>
            <person name="Lipzen A."/>
            <person name="Berrin J.G."/>
            <person name="Master E.R."/>
            <person name="Rosso M.N."/>
        </authorList>
    </citation>
    <scope>NUCLEOTIDE SEQUENCE [LARGE SCALE GENOMIC DNA]</scope>
    <source>
        <strain evidence="2 3">BRFM310</strain>
    </source>
</reference>
<gene>
    <name evidence="2" type="ORF">PYCCODRAFT_1097670</name>
</gene>
<evidence type="ECO:0000256" key="1">
    <source>
        <dbReference type="SAM" id="MobiDB-lite"/>
    </source>
</evidence>
<protein>
    <submittedName>
        <fullName evidence="2">Uncharacterized protein</fullName>
    </submittedName>
</protein>
<organism evidence="2 3">
    <name type="scientific">Trametes coccinea (strain BRFM310)</name>
    <name type="common">Pycnoporus coccineus</name>
    <dbReference type="NCBI Taxonomy" id="1353009"/>
    <lineage>
        <taxon>Eukaryota</taxon>
        <taxon>Fungi</taxon>
        <taxon>Dikarya</taxon>
        <taxon>Basidiomycota</taxon>
        <taxon>Agaricomycotina</taxon>
        <taxon>Agaricomycetes</taxon>
        <taxon>Polyporales</taxon>
        <taxon>Polyporaceae</taxon>
        <taxon>Trametes</taxon>
    </lineage>
</organism>
<keyword evidence="3" id="KW-1185">Reference proteome</keyword>